<evidence type="ECO:0000256" key="7">
    <source>
        <dbReference type="PROSITE-ProRule" id="PRU00042"/>
    </source>
</evidence>
<dbReference type="GO" id="GO:0000978">
    <property type="term" value="F:RNA polymerase II cis-regulatory region sequence-specific DNA binding"/>
    <property type="evidence" value="ECO:0007669"/>
    <property type="project" value="InterPro"/>
</dbReference>
<feature type="region of interest" description="Disordered" evidence="8">
    <location>
        <begin position="95"/>
        <end position="146"/>
    </location>
</feature>
<feature type="region of interest" description="Disordered" evidence="8">
    <location>
        <begin position="370"/>
        <end position="407"/>
    </location>
</feature>
<dbReference type="InterPro" id="IPR036236">
    <property type="entry name" value="Znf_C2H2_sf"/>
</dbReference>
<keyword evidence="11" id="KW-1185">Reference proteome</keyword>
<keyword evidence="5" id="KW-0862">Zinc</keyword>
<reference evidence="10" key="1">
    <citation type="journal article" date="2021" name="Nat. Commun.">
        <title>Genetic determinants of endophytism in the Arabidopsis root mycobiome.</title>
        <authorList>
            <person name="Mesny F."/>
            <person name="Miyauchi S."/>
            <person name="Thiergart T."/>
            <person name="Pickel B."/>
            <person name="Atanasova L."/>
            <person name="Karlsson M."/>
            <person name="Huettel B."/>
            <person name="Barry K.W."/>
            <person name="Haridas S."/>
            <person name="Chen C."/>
            <person name="Bauer D."/>
            <person name="Andreopoulos W."/>
            <person name="Pangilinan J."/>
            <person name="LaButti K."/>
            <person name="Riley R."/>
            <person name="Lipzen A."/>
            <person name="Clum A."/>
            <person name="Drula E."/>
            <person name="Henrissat B."/>
            <person name="Kohler A."/>
            <person name="Grigoriev I.V."/>
            <person name="Martin F.M."/>
            <person name="Hacquard S."/>
        </authorList>
    </citation>
    <scope>NUCLEOTIDE SEQUENCE</scope>
    <source>
        <strain evidence="10">FSSC 5 MPI-SDFR-AT-0091</strain>
    </source>
</reference>
<evidence type="ECO:0000313" key="11">
    <source>
        <dbReference type="Proteomes" id="UP000736672"/>
    </source>
</evidence>
<dbReference type="SMART" id="SM00355">
    <property type="entry name" value="ZnF_C2H2"/>
    <property type="match status" value="2"/>
</dbReference>
<dbReference type="GO" id="GO:0008270">
    <property type="term" value="F:zinc ion binding"/>
    <property type="evidence" value="ECO:0007669"/>
    <property type="project" value="UniProtKB-KW"/>
</dbReference>
<dbReference type="GO" id="GO:0000981">
    <property type="term" value="F:DNA-binding transcription factor activity, RNA polymerase II-specific"/>
    <property type="evidence" value="ECO:0007669"/>
    <property type="project" value="InterPro"/>
</dbReference>
<dbReference type="PROSITE" id="PS00028">
    <property type="entry name" value="ZINC_FINGER_C2H2_1"/>
    <property type="match status" value="2"/>
</dbReference>
<dbReference type="FunFam" id="3.30.160.60:FF:000065">
    <property type="entry name" value="B-cell CLL/lymphoma 6, member B"/>
    <property type="match status" value="1"/>
</dbReference>
<dbReference type="Pfam" id="PF00096">
    <property type="entry name" value="zf-C2H2"/>
    <property type="match status" value="2"/>
</dbReference>
<name>A0A9P9K4L3_FUSSL</name>
<keyword evidence="4 7" id="KW-0863">Zinc-finger</keyword>
<accession>A0A9P9K4L3</accession>
<dbReference type="PANTHER" id="PTHR40626:SF13">
    <property type="entry name" value="RESPIRATION FACTOR 2-RELATED"/>
    <property type="match status" value="1"/>
</dbReference>
<proteinExistence type="predicted"/>
<evidence type="ECO:0000259" key="9">
    <source>
        <dbReference type="PROSITE" id="PS50157"/>
    </source>
</evidence>
<comment type="caution">
    <text evidence="10">The sequence shown here is derived from an EMBL/GenBank/DDBJ whole genome shotgun (WGS) entry which is preliminary data.</text>
</comment>
<dbReference type="Proteomes" id="UP000736672">
    <property type="component" value="Unassembled WGS sequence"/>
</dbReference>
<dbReference type="GO" id="GO:0000785">
    <property type="term" value="C:chromatin"/>
    <property type="evidence" value="ECO:0007669"/>
    <property type="project" value="TreeGrafter"/>
</dbReference>
<dbReference type="InterPro" id="IPR013087">
    <property type="entry name" value="Znf_C2H2_type"/>
</dbReference>
<evidence type="ECO:0000256" key="3">
    <source>
        <dbReference type="ARBA" id="ARBA00022737"/>
    </source>
</evidence>
<evidence type="ECO:0000256" key="1">
    <source>
        <dbReference type="ARBA" id="ARBA00004123"/>
    </source>
</evidence>
<dbReference type="GO" id="GO:0005634">
    <property type="term" value="C:nucleus"/>
    <property type="evidence" value="ECO:0007669"/>
    <property type="project" value="UniProtKB-SubCell"/>
</dbReference>
<dbReference type="Gene3D" id="3.30.160.60">
    <property type="entry name" value="Classic Zinc Finger"/>
    <property type="match status" value="2"/>
</dbReference>
<keyword evidence="2" id="KW-0479">Metal-binding</keyword>
<evidence type="ECO:0000256" key="2">
    <source>
        <dbReference type="ARBA" id="ARBA00022723"/>
    </source>
</evidence>
<organism evidence="10 11">
    <name type="scientific">Fusarium solani</name>
    <name type="common">Filamentous fungus</name>
    <dbReference type="NCBI Taxonomy" id="169388"/>
    <lineage>
        <taxon>Eukaryota</taxon>
        <taxon>Fungi</taxon>
        <taxon>Dikarya</taxon>
        <taxon>Ascomycota</taxon>
        <taxon>Pezizomycotina</taxon>
        <taxon>Sordariomycetes</taxon>
        <taxon>Hypocreomycetidae</taxon>
        <taxon>Hypocreales</taxon>
        <taxon>Nectriaceae</taxon>
        <taxon>Fusarium</taxon>
        <taxon>Fusarium solani species complex</taxon>
    </lineage>
</organism>
<feature type="compositionally biased region" description="Polar residues" evidence="8">
    <location>
        <begin position="96"/>
        <end position="105"/>
    </location>
</feature>
<evidence type="ECO:0000313" key="10">
    <source>
        <dbReference type="EMBL" id="KAH7243840.1"/>
    </source>
</evidence>
<dbReference type="SUPFAM" id="SSF57667">
    <property type="entry name" value="beta-beta-alpha zinc fingers"/>
    <property type="match status" value="1"/>
</dbReference>
<evidence type="ECO:0000256" key="6">
    <source>
        <dbReference type="ARBA" id="ARBA00023242"/>
    </source>
</evidence>
<protein>
    <recommendedName>
        <fullName evidence="9">C2H2-type domain-containing protein</fullName>
    </recommendedName>
</protein>
<feature type="compositionally biased region" description="Polar residues" evidence="8">
    <location>
        <begin position="370"/>
        <end position="388"/>
    </location>
</feature>
<dbReference type="FunFam" id="3.30.160.60:FF:000446">
    <property type="entry name" value="Zinc finger protein"/>
    <property type="match status" value="1"/>
</dbReference>
<keyword evidence="6" id="KW-0539">Nucleus</keyword>
<comment type="subcellular location">
    <subcellularLocation>
        <location evidence="1">Nucleus</location>
    </subcellularLocation>
</comment>
<gene>
    <name evidence="10" type="ORF">B0J15DRAFT_515491</name>
</gene>
<feature type="compositionally biased region" description="Low complexity" evidence="8">
    <location>
        <begin position="130"/>
        <end position="139"/>
    </location>
</feature>
<evidence type="ECO:0000256" key="8">
    <source>
        <dbReference type="SAM" id="MobiDB-lite"/>
    </source>
</evidence>
<dbReference type="InterPro" id="IPR051059">
    <property type="entry name" value="VerF-like"/>
</dbReference>
<feature type="domain" description="C2H2-type" evidence="9">
    <location>
        <begin position="46"/>
        <end position="73"/>
    </location>
</feature>
<evidence type="ECO:0000256" key="5">
    <source>
        <dbReference type="ARBA" id="ARBA00022833"/>
    </source>
</evidence>
<dbReference type="OrthoDB" id="6077919at2759"/>
<evidence type="ECO:0000256" key="4">
    <source>
        <dbReference type="ARBA" id="ARBA00022771"/>
    </source>
</evidence>
<dbReference type="PANTHER" id="PTHR40626">
    <property type="entry name" value="MIP31509P"/>
    <property type="match status" value="1"/>
</dbReference>
<sequence length="444" mass="48069">MSNPPLSNTAVRIVPSTADDSACTITAGTEAPTNFPPPKTDKPRLYVCDTCQRSFARLEHLKRHERSHTKENPFKCPECKRCFARRDLLLRHQQKLHQTSTLSSRPRNRHESADGIPSGQSRACKKSFAGPNPSNGPGPSMRPRANTISHVDSSTMQTIAAANFCVPGGIPLTHTHTRHLSLAGLPIPGLDHGMSAAMEQRGVHHGLPKLEKGTSGSLDFSSGLQRAPPIAVLNSDFNSKDLFGPGTTINSNDLHYNILPQSTALEQASPFALSMNEMPSRQILDDSFDGLIGFEYQMPFHMNENVVDRYSPSAINPTSQSGISDVMPDGSNPGTSTIWQPSVMDSLQIPKPFAIVLDGSVFPDLLNGTSLSPQPASQKINGPYLSTPSPEPSPLGSSDIPRGVLSRTPKIKVVKRRSKAANTQHIVPGPLTNLIHVMRETTIN</sequence>
<dbReference type="AlphaFoldDB" id="A0A9P9K4L3"/>
<feature type="domain" description="C2H2-type" evidence="9">
    <location>
        <begin position="74"/>
        <end position="97"/>
    </location>
</feature>
<keyword evidence="3" id="KW-0677">Repeat</keyword>
<dbReference type="EMBL" id="JAGTJS010000018">
    <property type="protein sequence ID" value="KAH7243840.1"/>
    <property type="molecule type" value="Genomic_DNA"/>
</dbReference>
<dbReference type="PROSITE" id="PS50157">
    <property type="entry name" value="ZINC_FINGER_C2H2_2"/>
    <property type="match status" value="2"/>
</dbReference>